<name>A0A0N4TIE0_BRUPA</name>
<accession>A0A0N4TIE0</accession>
<reference evidence="1" key="1">
    <citation type="submission" date="2017-02" db="UniProtKB">
        <authorList>
            <consortium name="WormBaseParasite"/>
        </authorList>
    </citation>
    <scope>IDENTIFICATION</scope>
</reference>
<proteinExistence type="predicted"/>
<organism evidence="1">
    <name type="scientific">Brugia pahangi</name>
    <name type="common">Filarial nematode worm</name>
    <dbReference type="NCBI Taxonomy" id="6280"/>
    <lineage>
        <taxon>Eukaryota</taxon>
        <taxon>Metazoa</taxon>
        <taxon>Ecdysozoa</taxon>
        <taxon>Nematoda</taxon>
        <taxon>Chromadorea</taxon>
        <taxon>Rhabditida</taxon>
        <taxon>Spirurina</taxon>
        <taxon>Spiruromorpha</taxon>
        <taxon>Filarioidea</taxon>
        <taxon>Onchocercidae</taxon>
        <taxon>Brugia</taxon>
    </lineage>
</organism>
<protein>
    <submittedName>
        <fullName evidence="1">Apple domain-containing protein</fullName>
    </submittedName>
</protein>
<dbReference type="AlphaFoldDB" id="A0A0N4TIE0"/>
<dbReference type="WBParaSite" id="BPAG_0000799401-mRNA-1">
    <property type="protein sequence ID" value="BPAG_0000799401-mRNA-1"/>
    <property type="gene ID" value="BPAG_0000799401"/>
</dbReference>
<evidence type="ECO:0000313" key="1">
    <source>
        <dbReference type="WBParaSite" id="BPAG_0000799401-mRNA-1"/>
    </source>
</evidence>
<sequence>MLQHVQVIAVQRIGSEGRLQEIFETGRCSTGNIQAGRSCRDFSITNYSEHWLITCYVQTDHLYSEECMFHSGRNLTDPRSDLSSQTVLNDGKYRDGVFGDCEGG</sequence>